<protein>
    <recommendedName>
        <fullName evidence="5">BolA-like protein</fullName>
    </recommendedName>
</protein>
<evidence type="ECO:0008006" key="5">
    <source>
        <dbReference type="Google" id="ProtNLM"/>
    </source>
</evidence>
<dbReference type="GO" id="GO:0044572">
    <property type="term" value="P:[4Fe-4S] cluster assembly"/>
    <property type="evidence" value="ECO:0007669"/>
    <property type="project" value="TreeGrafter"/>
</dbReference>
<organism evidence="3 4">
    <name type="scientific">Candidozyma auris</name>
    <name type="common">Yeast</name>
    <name type="synonym">Candida auris</name>
    <dbReference type="NCBI Taxonomy" id="498019"/>
    <lineage>
        <taxon>Eukaryota</taxon>
        <taxon>Fungi</taxon>
        <taxon>Dikarya</taxon>
        <taxon>Ascomycota</taxon>
        <taxon>Saccharomycotina</taxon>
        <taxon>Pichiomycetes</taxon>
        <taxon>Metschnikowiaceae</taxon>
        <taxon>Candidozyma</taxon>
    </lineage>
</organism>
<evidence type="ECO:0000256" key="2">
    <source>
        <dbReference type="SAM" id="MobiDB-lite"/>
    </source>
</evidence>
<comment type="caution">
    <text evidence="3">The sequence shown here is derived from an EMBL/GenBank/DDBJ whole genome shotgun (WGS) entry which is preliminary data.</text>
</comment>
<dbReference type="AlphaFoldDB" id="A0A0L0P0P3"/>
<evidence type="ECO:0000313" key="4">
    <source>
        <dbReference type="Proteomes" id="UP000037122"/>
    </source>
</evidence>
<feature type="region of interest" description="Disordered" evidence="2">
    <location>
        <begin position="116"/>
        <end position="137"/>
    </location>
</feature>
<dbReference type="InterPro" id="IPR036065">
    <property type="entry name" value="BolA-like_sf"/>
</dbReference>
<dbReference type="SUPFAM" id="SSF82657">
    <property type="entry name" value="BolA-like"/>
    <property type="match status" value="1"/>
</dbReference>
<reference evidence="4" key="1">
    <citation type="journal article" date="2015" name="BMC Genomics">
        <title>Draft genome of a commonly misdiagnosed multidrug resistant pathogen Candida auris.</title>
        <authorList>
            <person name="Chatterjee S."/>
            <person name="Alampalli S.V."/>
            <person name="Nageshan R.K."/>
            <person name="Chettiar S.T."/>
            <person name="Joshi S."/>
            <person name="Tatu U.S."/>
        </authorList>
    </citation>
    <scope>NUCLEOTIDE SEQUENCE [LARGE SCALE GENOMIC DNA]</scope>
    <source>
        <strain evidence="4">6684</strain>
    </source>
</reference>
<accession>A0A0L0P0P3</accession>
<dbReference type="Proteomes" id="UP000037122">
    <property type="component" value="Unassembled WGS sequence"/>
</dbReference>
<name>A0A0L0P0P3_CANAR</name>
<dbReference type="EMBL" id="LGST01000021">
    <property type="protein sequence ID" value="KND99941.1"/>
    <property type="molecule type" value="Genomic_DNA"/>
</dbReference>
<proteinExistence type="inferred from homology"/>
<comment type="similarity">
    <text evidence="1">Belongs to the BolA/IbaG family.</text>
</comment>
<dbReference type="Pfam" id="PF01722">
    <property type="entry name" value="BolA"/>
    <property type="match status" value="1"/>
</dbReference>
<dbReference type="Gene3D" id="3.30.300.90">
    <property type="entry name" value="BolA-like"/>
    <property type="match status" value="1"/>
</dbReference>
<dbReference type="VEuPathDB" id="FungiDB:QG37_03374"/>
<gene>
    <name evidence="3" type="ORF">QG37_03374</name>
</gene>
<evidence type="ECO:0000313" key="3">
    <source>
        <dbReference type="EMBL" id="KND99941.1"/>
    </source>
</evidence>
<dbReference type="PANTHER" id="PTHR46230">
    <property type="match status" value="1"/>
</dbReference>
<dbReference type="InterPro" id="IPR002634">
    <property type="entry name" value="BolA"/>
</dbReference>
<dbReference type="PANTHER" id="PTHR46230:SF7">
    <property type="entry name" value="BOLA-LIKE PROTEIN 1"/>
    <property type="match status" value="1"/>
</dbReference>
<evidence type="ECO:0000256" key="1">
    <source>
        <dbReference type="RuleBase" id="RU003860"/>
    </source>
</evidence>
<sequence length="137" mass="15956">MLTTYAMTKGFFRKIFITRGYKNTIFRIMEKDGHQGGPVERLIFIKLSTLLPQQLIIKNDSHKHTHHAAMKNAANLKESHFRVQIISDHFKGKSLPARHRLVYSLLEDEFKSQGLHALQMTTRTPEEEERRVSKKSP</sequence>
<dbReference type="GO" id="GO:0005759">
    <property type="term" value="C:mitochondrial matrix"/>
    <property type="evidence" value="ECO:0007669"/>
    <property type="project" value="TreeGrafter"/>
</dbReference>